<keyword evidence="1" id="KW-0732">Signal</keyword>
<evidence type="ECO:0000313" key="3">
    <source>
        <dbReference type="Proteomes" id="UP001497525"/>
    </source>
</evidence>
<sequence>MRSLMCDIFQVKLSASEIVLILLLFGTLSAEAKTSKERCHEEYHDCEQECVVDGKEVLKCVKNCIKTEGKCLDLVMKIKGHSRPQYEDIDGL</sequence>
<dbReference type="Proteomes" id="UP001497525">
    <property type="component" value="Unassembled WGS sequence"/>
</dbReference>
<evidence type="ECO:0000313" key="2">
    <source>
        <dbReference type="EMBL" id="CAL5132251.1"/>
    </source>
</evidence>
<protein>
    <submittedName>
        <fullName evidence="2">Uncharacterized protein</fullName>
    </submittedName>
</protein>
<name>A0AAV2T7Y0_CALDB</name>
<organism evidence="2 3">
    <name type="scientific">Calicophoron daubneyi</name>
    <name type="common">Rumen fluke</name>
    <name type="synonym">Paramphistomum daubneyi</name>
    <dbReference type="NCBI Taxonomy" id="300641"/>
    <lineage>
        <taxon>Eukaryota</taxon>
        <taxon>Metazoa</taxon>
        <taxon>Spiralia</taxon>
        <taxon>Lophotrochozoa</taxon>
        <taxon>Platyhelminthes</taxon>
        <taxon>Trematoda</taxon>
        <taxon>Digenea</taxon>
        <taxon>Plagiorchiida</taxon>
        <taxon>Pronocephalata</taxon>
        <taxon>Paramphistomoidea</taxon>
        <taxon>Paramphistomidae</taxon>
        <taxon>Calicophoron</taxon>
    </lineage>
</organism>
<proteinExistence type="predicted"/>
<comment type="caution">
    <text evidence="2">The sequence shown here is derived from an EMBL/GenBank/DDBJ whole genome shotgun (WGS) entry which is preliminary data.</text>
</comment>
<feature type="chain" id="PRO_5043898380" evidence="1">
    <location>
        <begin position="33"/>
        <end position="92"/>
    </location>
</feature>
<dbReference type="EMBL" id="CAXLJL010000123">
    <property type="protein sequence ID" value="CAL5132251.1"/>
    <property type="molecule type" value="Genomic_DNA"/>
</dbReference>
<evidence type="ECO:0000256" key="1">
    <source>
        <dbReference type="SAM" id="SignalP"/>
    </source>
</evidence>
<gene>
    <name evidence="2" type="ORF">CDAUBV1_LOCUS5092</name>
</gene>
<accession>A0AAV2T7Y0</accession>
<reference evidence="2" key="1">
    <citation type="submission" date="2024-06" db="EMBL/GenBank/DDBJ databases">
        <authorList>
            <person name="Liu X."/>
            <person name="Lenzi L."/>
            <person name="Haldenby T S."/>
            <person name="Uol C."/>
        </authorList>
    </citation>
    <scope>NUCLEOTIDE SEQUENCE</scope>
</reference>
<dbReference type="AlphaFoldDB" id="A0AAV2T7Y0"/>
<feature type="signal peptide" evidence="1">
    <location>
        <begin position="1"/>
        <end position="32"/>
    </location>
</feature>